<evidence type="ECO:0000313" key="4">
    <source>
        <dbReference type="EMBL" id="QDV18652.1"/>
    </source>
</evidence>
<dbReference type="Pfam" id="PF07596">
    <property type="entry name" value="SBP_bac_10"/>
    <property type="match status" value="1"/>
</dbReference>
<dbReference type="InterPro" id="IPR011453">
    <property type="entry name" value="DUF1559"/>
</dbReference>
<feature type="signal peptide" evidence="2">
    <location>
        <begin position="1"/>
        <end position="24"/>
    </location>
</feature>
<feature type="domain" description="DUF1559" evidence="3">
    <location>
        <begin position="81"/>
        <end position="228"/>
    </location>
</feature>
<proteinExistence type="predicted"/>
<sequence precursor="true">MKIPFNFSLLLLSTMILSFTSGCQKPPAANPEKASVDKKTDTTAENSQTPAKSEEQPIDPKLVVKSGEPMTLERYKAVMPNLKQLGLSFHNLHEANKYFLPPPKEHPEYYDANGRLKVSWRVHLLPFLDQKELYGQFKLDEAWDSPHNAALAKNMPDIFRSPDSPADSTKTRFRVFECEREKGSNQISSMFPLGTPSRIRDTLDGTSNTILVVEVGPDQAVEWTKPGGLSVAQPQEELGASGTTVAVLIADGSIALIKRDLDDRLWKGIVGPQDRIAFDWDRIKANP</sequence>
<dbReference type="OrthoDB" id="285651at2"/>
<name>A0A518FQM8_9PLAN</name>
<evidence type="ECO:0000313" key="5">
    <source>
        <dbReference type="Proteomes" id="UP000320839"/>
    </source>
</evidence>
<organism evidence="4 5">
    <name type="scientific">Gimesia panareensis</name>
    <dbReference type="NCBI Taxonomy" id="2527978"/>
    <lineage>
        <taxon>Bacteria</taxon>
        <taxon>Pseudomonadati</taxon>
        <taxon>Planctomycetota</taxon>
        <taxon>Planctomycetia</taxon>
        <taxon>Planctomycetales</taxon>
        <taxon>Planctomycetaceae</taxon>
        <taxon>Gimesia</taxon>
    </lineage>
</organism>
<gene>
    <name evidence="4" type="ORF">Pan153_33120</name>
</gene>
<accession>A0A518FQM8</accession>
<evidence type="ECO:0000256" key="2">
    <source>
        <dbReference type="SAM" id="SignalP"/>
    </source>
</evidence>
<feature type="chain" id="PRO_5021821413" description="DUF1559 domain-containing protein" evidence="2">
    <location>
        <begin position="25"/>
        <end position="287"/>
    </location>
</feature>
<keyword evidence="2" id="KW-0732">Signal</keyword>
<dbReference type="AlphaFoldDB" id="A0A518FQM8"/>
<protein>
    <recommendedName>
        <fullName evidence="3">DUF1559 domain-containing protein</fullName>
    </recommendedName>
</protein>
<dbReference type="PANTHER" id="PTHR30093">
    <property type="entry name" value="GENERAL SECRETION PATHWAY PROTEIN G"/>
    <property type="match status" value="1"/>
</dbReference>
<dbReference type="Proteomes" id="UP000320839">
    <property type="component" value="Chromosome"/>
</dbReference>
<evidence type="ECO:0000259" key="3">
    <source>
        <dbReference type="Pfam" id="PF07596"/>
    </source>
</evidence>
<feature type="region of interest" description="Disordered" evidence="1">
    <location>
        <begin position="24"/>
        <end position="61"/>
    </location>
</feature>
<dbReference type="PANTHER" id="PTHR30093:SF2">
    <property type="entry name" value="TYPE II SECRETION SYSTEM PROTEIN H"/>
    <property type="match status" value="1"/>
</dbReference>
<reference evidence="4 5" key="1">
    <citation type="submission" date="2019-02" db="EMBL/GenBank/DDBJ databases">
        <title>Deep-cultivation of Planctomycetes and their phenomic and genomic characterization uncovers novel biology.</title>
        <authorList>
            <person name="Wiegand S."/>
            <person name="Jogler M."/>
            <person name="Boedeker C."/>
            <person name="Pinto D."/>
            <person name="Vollmers J."/>
            <person name="Rivas-Marin E."/>
            <person name="Kohn T."/>
            <person name="Peeters S.H."/>
            <person name="Heuer A."/>
            <person name="Rast P."/>
            <person name="Oberbeckmann S."/>
            <person name="Bunk B."/>
            <person name="Jeske O."/>
            <person name="Meyerdierks A."/>
            <person name="Storesund J.E."/>
            <person name="Kallscheuer N."/>
            <person name="Luecker S."/>
            <person name="Lage O.M."/>
            <person name="Pohl T."/>
            <person name="Merkel B.J."/>
            <person name="Hornburger P."/>
            <person name="Mueller R.-W."/>
            <person name="Bruemmer F."/>
            <person name="Labrenz M."/>
            <person name="Spormann A.M."/>
            <person name="Op den Camp H."/>
            <person name="Overmann J."/>
            <person name="Amann R."/>
            <person name="Jetten M.S.M."/>
            <person name="Mascher T."/>
            <person name="Medema M.H."/>
            <person name="Devos D.P."/>
            <person name="Kaster A.-K."/>
            <person name="Ovreas L."/>
            <person name="Rohde M."/>
            <person name="Galperin M.Y."/>
            <person name="Jogler C."/>
        </authorList>
    </citation>
    <scope>NUCLEOTIDE SEQUENCE [LARGE SCALE GENOMIC DNA]</scope>
    <source>
        <strain evidence="4 5">Pan153</strain>
    </source>
</reference>
<dbReference type="PROSITE" id="PS51257">
    <property type="entry name" value="PROKAR_LIPOPROTEIN"/>
    <property type="match status" value="1"/>
</dbReference>
<evidence type="ECO:0000256" key="1">
    <source>
        <dbReference type="SAM" id="MobiDB-lite"/>
    </source>
</evidence>
<dbReference type="EMBL" id="CP036317">
    <property type="protein sequence ID" value="QDV18652.1"/>
    <property type="molecule type" value="Genomic_DNA"/>
</dbReference>